<name>A0ABX0K8Z8_9PROT</name>
<dbReference type="PANTHER" id="PTHR44809">
    <property type="match status" value="1"/>
</dbReference>
<proteinExistence type="predicted"/>
<dbReference type="InterPro" id="IPR011990">
    <property type="entry name" value="TPR-like_helical_dom_sf"/>
</dbReference>
<dbReference type="RefSeq" id="WP_277875837.1">
    <property type="nucleotide sequence ID" value="NZ_WOSW01000004.1"/>
</dbReference>
<evidence type="ECO:0000313" key="2">
    <source>
        <dbReference type="EMBL" id="NHO31683.1"/>
    </source>
</evidence>
<evidence type="ECO:0000256" key="1">
    <source>
        <dbReference type="PROSITE-ProRule" id="PRU00339"/>
    </source>
</evidence>
<keyword evidence="1" id="KW-0802">TPR repeat</keyword>
<sequence>MDNYNNAANIKEIRSGLLIVPVWAEGHALLARLLWQTGMHTEAMASFQKAIELQPEKLEWKLAFLDCQMRRGDEAGAVPELLKIVSDNINDANTVISAVSIIGSVARHDIAIRCLKWCLGKRPDEATLKAALASELISAGQVAEGCALFIKLIQQSEKNIYYLPVLVSAPGWTGAFEQALQIAEFFYGMPNTEHPSLLSNIGNLMIALNRSKEAMPFYERAFLQSPENEQMRFGLAVAYLKSGDYEKGWKQNELRPSVQKLPESKPWRGKGSISGKTLLLPGDQGMGDVIQFVRYIPYLTSLGARLILVVCTPLVRLFRTLPWPVEVRDLSEQISTEHDFNCPLLSLPLALMHYIGTEIPHDVPYFFPYAKDVSRFAWLRDKPGRKKIGLVWSGRARPEYGIAYRARSTSLEAFAPITSQAGVTFVNLQFGEPAGELQSLKGISIVDPMNDVRDMADTAAIIENLDLVISVDTSVAHLAGALGKPVWMLTRSDCCWRWLENRDDTPWYPTMRIFRSQPGSLDHAIALAAEELQRVLHDNAPEAACILNSEYEALT</sequence>
<dbReference type="PANTHER" id="PTHR44809:SF1">
    <property type="entry name" value="PROTEIN O-MANNOSYL-TRANSFERASE TMTC1"/>
    <property type="match status" value="1"/>
</dbReference>
<dbReference type="Gene3D" id="3.40.50.2000">
    <property type="entry name" value="Glycogen Phosphorylase B"/>
    <property type="match status" value="1"/>
</dbReference>
<dbReference type="EMBL" id="WOSW01000004">
    <property type="protein sequence ID" value="NHO31683.1"/>
    <property type="molecule type" value="Genomic_DNA"/>
</dbReference>
<dbReference type="Gene3D" id="1.25.40.10">
    <property type="entry name" value="Tetratricopeptide repeat domain"/>
    <property type="match status" value="1"/>
</dbReference>
<dbReference type="SUPFAM" id="SSF53756">
    <property type="entry name" value="UDP-Glycosyltransferase/glycogen phosphorylase"/>
    <property type="match status" value="1"/>
</dbReference>
<dbReference type="InterPro" id="IPR052943">
    <property type="entry name" value="TMTC_O-mannosyl-trnsfr"/>
</dbReference>
<dbReference type="Pfam" id="PF13181">
    <property type="entry name" value="TPR_8"/>
    <property type="match status" value="1"/>
</dbReference>
<feature type="repeat" description="TPR" evidence="1">
    <location>
        <begin position="195"/>
        <end position="228"/>
    </location>
</feature>
<organism evidence="2 3">
    <name type="scientific">Acetobacter fallax</name>
    <dbReference type="NCBI Taxonomy" id="1737473"/>
    <lineage>
        <taxon>Bacteria</taxon>
        <taxon>Pseudomonadati</taxon>
        <taxon>Pseudomonadota</taxon>
        <taxon>Alphaproteobacteria</taxon>
        <taxon>Acetobacterales</taxon>
        <taxon>Acetobacteraceae</taxon>
        <taxon>Acetobacter</taxon>
    </lineage>
</organism>
<keyword evidence="3" id="KW-1185">Reference proteome</keyword>
<comment type="caution">
    <text evidence="2">The sequence shown here is derived from an EMBL/GenBank/DDBJ whole genome shotgun (WGS) entry which is preliminary data.</text>
</comment>
<reference evidence="2 3" key="1">
    <citation type="journal article" date="2020" name="Int. J. Syst. Evol. Microbiol.">
        <title>Novel acetic acid bacteria from cider fermentations: Acetobacter conturbans sp. nov. and Acetobacter fallax sp. nov.</title>
        <authorList>
            <person name="Sombolestani A.S."/>
            <person name="Cleenwerck I."/>
            <person name="Cnockaert M."/>
            <person name="Borremans W."/>
            <person name="Wieme A.D."/>
            <person name="De Vuyst L."/>
            <person name="Vandamme P."/>
        </authorList>
    </citation>
    <scope>NUCLEOTIDE SEQUENCE [LARGE SCALE GENOMIC DNA]</scope>
    <source>
        <strain evidence="2 3">LMG 1637</strain>
    </source>
</reference>
<feature type="repeat" description="TPR" evidence="1">
    <location>
        <begin position="24"/>
        <end position="57"/>
    </location>
</feature>
<protein>
    <submittedName>
        <fullName evidence="2">Tetratricopeptide repeat protein</fullName>
    </submittedName>
</protein>
<dbReference type="Proteomes" id="UP000615326">
    <property type="component" value="Unassembled WGS sequence"/>
</dbReference>
<dbReference type="SMART" id="SM00028">
    <property type="entry name" value="TPR"/>
    <property type="match status" value="2"/>
</dbReference>
<dbReference type="PROSITE" id="PS50005">
    <property type="entry name" value="TPR"/>
    <property type="match status" value="2"/>
</dbReference>
<dbReference type="SUPFAM" id="SSF48452">
    <property type="entry name" value="TPR-like"/>
    <property type="match status" value="1"/>
</dbReference>
<evidence type="ECO:0000313" key="3">
    <source>
        <dbReference type="Proteomes" id="UP000615326"/>
    </source>
</evidence>
<gene>
    <name evidence="2" type="ORF">GOB84_03750</name>
</gene>
<accession>A0ABX0K8Z8</accession>
<dbReference type="InterPro" id="IPR019734">
    <property type="entry name" value="TPR_rpt"/>
</dbReference>